<keyword evidence="2" id="KW-1185">Reference proteome</keyword>
<dbReference type="Proteomes" id="UP001341840">
    <property type="component" value="Unassembled WGS sequence"/>
</dbReference>
<organism evidence="1 2">
    <name type="scientific">Stylosanthes scabra</name>
    <dbReference type="NCBI Taxonomy" id="79078"/>
    <lineage>
        <taxon>Eukaryota</taxon>
        <taxon>Viridiplantae</taxon>
        <taxon>Streptophyta</taxon>
        <taxon>Embryophyta</taxon>
        <taxon>Tracheophyta</taxon>
        <taxon>Spermatophyta</taxon>
        <taxon>Magnoliopsida</taxon>
        <taxon>eudicotyledons</taxon>
        <taxon>Gunneridae</taxon>
        <taxon>Pentapetalae</taxon>
        <taxon>rosids</taxon>
        <taxon>fabids</taxon>
        <taxon>Fabales</taxon>
        <taxon>Fabaceae</taxon>
        <taxon>Papilionoideae</taxon>
        <taxon>50 kb inversion clade</taxon>
        <taxon>dalbergioids sensu lato</taxon>
        <taxon>Dalbergieae</taxon>
        <taxon>Pterocarpus clade</taxon>
        <taxon>Stylosanthes</taxon>
    </lineage>
</organism>
<accession>A0ABU6QBP9</accession>
<proteinExistence type="predicted"/>
<comment type="caution">
    <text evidence="1">The sequence shown here is derived from an EMBL/GenBank/DDBJ whole genome shotgun (WGS) entry which is preliminary data.</text>
</comment>
<reference evidence="1 2" key="1">
    <citation type="journal article" date="2023" name="Plants (Basel)">
        <title>Bridging the Gap: Combining Genomics and Transcriptomics Approaches to Understand Stylosanthes scabra, an Orphan Legume from the Brazilian Caatinga.</title>
        <authorList>
            <person name="Ferreira-Neto J.R.C."/>
            <person name="da Silva M.D."/>
            <person name="Binneck E."/>
            <person name="de Melo N.F."/>
            <person name="da Silva R.H."/>
            <person name="de Melo A.L.T.M."/>
            <person name="Pandolfi V."/>
            <person name="Bustamante F.O."/>
            <person name="Brasileiro-Vidal A.C."/>
            <person name="Benko-Iseppon A.M."/>
        </authorList>
    </citation>
    <scope>NUCLEOTIDE SEQUENCE [LARGE SCALE GENOMIC DNA]</scope>
    <source>
        <tissue evidence="1">Leaves</tissue>
    </source>
</reference>
<protein>
    <submittedName>
        <fullName evidence="1">Uncharacterized protein</fullName>
    </submittedName>
</protein>
<sequence length="266" mass="29648">MEFQDCSHARARRKSILTERKRKKLNHNISNNGQGSSSVLSDGFIGARRPLTELGVGIQSTNGTVHTETNGSVVESLAVGKENIYPNHLEGNNRLQINDSIGSRSKKKISSRIVLWFSKNHISFIRVIVQDKKGDSDLWILQACFITNRNLEYLKIVSSRQVNSKQATIDRAATLAQKKRSGQQSPNQDVVQRSNGEIHTNTPVILHNLFDTVASDRPINHFPSETQQSEVTTDVIPEFHMIEHSGVSTHDNTSIIDIGGNELIFS</sequence>
<evidence type="ECO:0000313" key="1">
    <source>
        <dbReference type="EMBL" id="MED6108972.1"/>
    </source>
</evidence>
<dbReference type="EMBL" id="JASCZI010000118">
    <property type="protein sequence ID" value="MED6108972.1"/>
    <property type="molecule type" value="Genomic_DNA"/>
</dbReference>
<gene>
    <name evidence="1" type="ORF">PIB30_029197</name>
</gene>
<name>A0ABU6QBP9_9FABA</name>
<evidence type="ECO:0000313" key="2">
    <source>
        <dbReference type="Proteomes" id="UP001341840"/>
    </source>
</evidence>